<dbReference type="PANTHER" id="PTHR47506:SF3">
    <property type="entry name" value="HTH-TYPE TRANSCRIPTIONAL REGULATOR LMRA"/>
    <property type="match status" value="1"/>
</dbReference>
<accession>A0ABX1JKW1</accession>
<keyword evidence="2" id="KW-0238">DNA-binding</keyword>
<protein>
    <submittedName>
        <fullName evidence="6">TetR/AcrR family transcriptional regulator</fullName>
    </submittedName>
</protein>
<reference evidence="6 7" key="1">
    <citation type="submission" date="2020-04" db="EMBL/GenBank/DDBJ databases">
        <title>Novel species.</title>
        <authorList>
            <person name="Teo W.F.A."/>
            <person name="Lipun K."/>
            <person name="Srisuk N."/>
            <person name="Duangmal K."/>
        </authorList>
    </citation>
    <scope>NUCLEOTIDE SEQUENCE [LARGE SCALE GENOMIC DNA]</scope>
    <source>
        <strain evidence="6 7">K13G38</strain>
    </source>
</reference>
<sequence length="196" mass="20965">MPRSPRERMVFSAAQLIRTKGVSGTGMREVVAHAQAPRGSLAHYFPGGKEQLVNEAIAWAGDYAARRVRRYAEALTERTPGNLFAAMAGQWREEFTTAGFASGCPIVAAAADTAGTSEALREAAHKAFEGWQRPLAGELEALGVPPGRSGSLALLMISTLEGAILLARASQDVRPLDTVVAELRPLLDGAVDERRR</sequence>
<feature type="domain" description="HTH tetR-type" evidence="4">
    <location>
        <begin position="13"/>
        <end position="56"/>
    </location>
</feature>
<dbReference type="RefSeq" id="WP_168523955.1">
    <property type="nucleotide sequence ID" value="NZ_JAAXLS010000089.1"/>
</dbReference>
<dbReference type="InterPro" id="IPR036271">
    <property type="entry name" value="Tet_transcr_reg_TetR-rel_C_sf"/>
</dbReference>
<dbReference type="PANTHER" id="PTHR47506">
    <property type="entry name" value="TRANSCRIPTIONAL REGULATORY PROTEIN"/>
    <property type="match status" value="1"/>
</dbReference>
<keyword evidence="7" id="KW-1185">Reference proteome</keyword>
<feature type="domain" description="Transcriptional regulator LmrA/YxaF-like C-terminal" evidence="5">
    <location>
        <begin position="82"/>
        <end position="180"/>
    </location>
</feature>
<evidence type="ECO:0000313" key="6">
    <source>
        <dbReference type="EMBL" id="NKQ59296.1"/>
    </source>
</evidence>
<dbReference type="InterPro" id="IPR009057">
    <property type="entry name" value="Homeodomain-like_sf"/>
</dbReference>
<comment type="caution">
    <text evidence="6">The sequence shown here is derived from an EMBL/GenBank/DDBJ whole genome shotgun (WGS) entry which is preliminary data.</text>
</comment>
<proteinExistence type="predicted"/>
<dbReference type="InterPro" id="IPR054156">
    <property type="entry name" value="YxaF_TetR_C"/>
</dbReference>
<keyword evidence="3" id="KW-0804">Transcription</keyword>
<evidence type="ECO:0000256" key="3">
    <source>
        <dbReference type="ARBA" id="ARBA00023163"/>
    </source>
</evidence>
<evidence type="ECO:0000313" key="7">
    <source>
        <dbReference type="Proteomes" id="UP000715441"/>
    </source>
</evidence>
<organism evidence="6 7">
    <name type="scientific">Amycolatopsis acididurans</name>
    <dbReference type="NCBI Taxonomy" id="2724524"/>
    <lineage>
        <taxon>Bacteria</taxon>
        <taxon>Bacillati</taxon>
        <taxon>Actinomycetota</taxon>
        <taxon>Actinomycetes</taxon>
        <taxon>Pseudonocardiales</taxon>
        <taxon>Pseudonocardiaceae</taxon>
        <taxon>Amycolatopsis</taxon>
    </lineage>
</organism>
<evidence type="ECO:0000256" key="2">
    <source>
        <dbReference type="ARBA" id="ARBA00023125"/>
    </source>
</evidence>
<evidence type="ECO:0000259" key="5">
    <source>
        <dbReference type="Pfam" id="PF21993"/>
    </source>
</evidence>
<dbReference type="SUPFAM" id="SSF46689">
    <property type="entry name" value="Homeodomain-like"/>
    <property type="match status" value="1"/>
</dbReference>
<evidence type="ECO:0000256" key="1">
    <source>
        <dbReference type="ARBA" id="ARBA00023015"/>
    </source>
</evidence>
<evidence type="ECO:0000259" key="4">
    <source>
        <dbReference type="Pfam" id="PF00440"/>
    </source>
</evidence>
<dbReference type="Gene3D" id="1.10.357.10">
    <property type="entry name" value="Tetracycline Repressor, domain 2"/>
    <property type="match status" value="1"/>
</dbReference>
<dbReference type="InterPro" id="IPR001647">
    <property type="entry name" value="HTH_TetR"/>
</dbReference>
<gene>
    <name evidence="6" type="ORF">HFP15_41310</name>
</gene>
<dbReference type="Pfam" id="PF00440">
    <property type="entry name" value="TetR_N"/>
    <property type="match status" value="1"/>
</dbReference>
<dbReference type="EMBL" id="JAAXLS010000089">
    <property type="protein sequence ID" value="NKQ59296.1"/>
    <property type="molecule type" value="Genomic_DNA"/>
</dbReference>
<name>A0ABX1JKW1_9PSEU</name>
<dbReference type="Proteomes" id="UP000715441">
    <property type="component" value="Unassembled WGS sequence"/>
</dbReference>
<dbReference type="SUPFAM" id="SSF48498">
    <property type="entry name" value="Tetracyclin repressor-like, C-terminal domain"/>
    <property type="match status" value="1"/>
</dbReference>
<keyword evidence="1" id="KW-0805">Transcription regulation</keyword>
<dbReference type="Pfam" id="PF21993">
    <property type="entry name" value="TetR_C_13_2"/>
    <property type="match status" value="1"/>
</dbReference>